<dbReference type="AlphaFoldDB" id="A0A0S4KEP5"/>
<feature type="region of interest" description="Disordered" evidence="1">
    <location>
        <begin position="197"/>
        <end position="237"/>
    </location>
</feature>
<feature type="compositionally biased region" description="Basic and acidic residues" evidence="1">
    <location>
        <begin position="387"/>
        <end position="399"/>
    </location>
</feature>
<dbReference type="EMBL" id="CYKH01000544">
    <property type="protein sequence ID" value="CUI14160.1"/>
    <property type="molecule type" value="Genomic_DNA"/>
</dbReference>
<feature type="compositionally biased region" description="Polar residues" evidence="1">
    <location>
        <begin position="344"/>
        <end position="355"/>
    </location>
</feature>
<name>A0A0S4KEP5_BODSA</name>
<protein>
    <submittedName>
        <fullName evidence="2">Uncharacterized protein</fullName>
    </submittedName>
</protein>
<gene>
    <name evidence="2" type="ORF">BSAL_71245</name>
</gene>
<accession>A0A0S4KEP5</accession>
<feature type="compositionally biased region" description="Polar residues" evidence="1">
    <location>
        <begin position="400"/>
        <end position="411"/>
    </location>
</feature>
<evidence type="ECO:0000313" key="3">
    <source>
        <dbReference type="Proteomes" id="UP000051952"/>
    </source>
</evidence>
<evidence type="ECO:0000256" key="1">
    <source>
        <dbReference type="SAM" id="MobiDB-lite"/>
    </source>
</evidence>
<dbReference type="VEuPathDB" id="TriTrypDB:BSAL_71245"/>
<proteinExistence type="predicted"/>
<keyword evidence="3" id="KW-1185">Reference proteome</keyword>
<dbReference type="Proteomes" id="UP000051952">
    <property type="component" value="Unassembled WGS sequence"/>
</dbReference>
<organism evidence="2 3">
    <name type="scientific">Bodo saltans</name>
    <name type="common">Flagellated protozoan</name>
    <dbReference type="NCBI Taxonomy" id="75058"/>
    <lineage>
        <taxon>Eukaryota</taxon>
        <taxon>Discoba</taxon>
        <taxon>Euglenozoa</taxon>
        <taxon>Kinetoplastea</taxon>
        <taxon>Metakinetoplastina</taxon>
        <taxon>Eubodonida</taxon>
        <taxon>Bodonidae</taxon>
        <taxon>Bodo</taxon>
    </lineage>
</organism>
<feature type="region of interest" description="Disordered" evidence="1">
    <location>
        <begin position="344"/>
        <end position="427"/>
    </location>
</feature>
<reference evidence="3" key="1">
    <citation type="submission" date="2015-09" db="EMBL/GenBank/DDBJ databases">
        <authorList>
            <consortium name="Pathogen Informatics"/>
        </authorList>
    </citation>
    <scope>NUCLEOTIDE SEQUENCE [LARGE SCALE GENOMIC DNA]</scope>
    <source>
        <strain evidence="3">Lake Konstanz</strain>
    </source>
</reference>
<sequence>MLPTGNAPTWIPPQQHHQYQQPSALPLHAQALFHQPPPPHNMMLHHPQQQQQQQQMQQAVQFHHVLSSPHQSTTTFVPSHDPNTYLFASAGSQVSSEQTSYISMSGTAGTSGGGDATYFFAPQHQSANSISQGSLHGGQPSFMMAPPPQSSGVTLSSLLGQPPSSPALAFPPPQQQQVNANAMPRGSYVIVQQLPPHQQQLQQAPPPPSPPVMQYSGTPPQHAAAGGPASPTQYIFHNAQNSGSGSGFLVADGNVSGHLQQLSQSQSPYQLSPLHQQPQHQHAVPTVQYVSASPFPPTAQQNAMQGGMFSVPQLQQGGPQGLMMPPPPPPYAAQQSHPFMYHATSTDGNPIQGQLSAGGPRAATAEVKKTKRSKKRKDVVLTPRSQAQKEKEAKEREEATSPTPTLATSHAVQRHPTAARSSRRPGVANSIHLPQCAKLRIGVWIPRC</sequence>
<evidence type="ECO:0000313" key="2">
    <source>
        <dbReference type="EMBL" id="CUI14160.1"/>
    </source>
</evidence>